<evidence type="ECO:0000259" key="10">
    <source>
        <dbReference type="Pfam" id="PF02870"/>
    </source>
</evidence>
<dbReference type="SUPFAM" id="SSF53155">
    <property type="entry name" value="Methylated DNA-protein cysteine methyltransferase domain"/>
    <property type="match status" value="1"/>
</dbReference>
<keyword evidence="5 8" id="KW-0227">DNA damage</keyword>
<dbReference type="RefSeq" id="WP_341468209.1">
    <property type="nucleotide sequence ID" value="NZ_CP128399.1"/>
</dbReference>
<dbReference type="Pfam" id="PF01035">
    <property type="entry name" value="DNA_binding_1"/>
    <property type="match status" value="1"/>
</dbReference>
<reference evidence="11 13" key="1">
    <citation type="submission" date="2020-06" db="EMBL/GenBank/DDBJ databases">
        <title>Anoxygenic phototrophic Chloroflexota member uses a Type I reaction center.</title>
        <authorList>
            <person name="Tsuji J.M."/>
            <person name="Shaw N.A."/>
            <person name="Nagashima S."/>
            <person name="Venkiteswaran J."/>
            <person name="Schiff S.L."/>
            <person name="Hanada S."/>
            <person name="Tank M."/>
            <person name="Neufeld J.D."/>
        </authorList>
    </citation>
    <scope>NUCLEOTIDE SEQUENCE [LARGE SCALE GENOMIC DNA]</scope>
    <source>
        <strain evidence="11">L227-S17</strain>
    </source>
</reference>
<sequence>MPNLLVDRIDSPIGEIIIVVENNRLCALDYTGYEARMFKLLQQRYENTQLQESPDPCGFSSLLRAYLAGDFNCLNSILVNPGGTPFQQMVWAALRDIPAGEVASYGKVAAKLGKPNAARAVGLANSLNPIAIVIPCHRVIGANATLTGYAGGLERKRWLLQHEKAILKPLMLDL</sequence>
<reference evidence="12" key="2">
    <citation type="journal article" date="2024" name="Nature">
        <title>Anoxygenic phototroph of the Chloroflexota uses a type I reaction centre.</title>
        <authorList>
            <person name="Tsuji J.M."/>
            <person name="Shaw N.A."/>
            <person name="Nagashima S."/>
            <person name="Venkiteswaran J.J."/>
            <person name="Schiff S.L."/>
            <person name="Watanabe T."/>
            <person name="Fukui M."/>
            <person name="Hanada S."/>
            <person name="Tank M."/>
            <person name="Neufeld J.D."/>
        </authorList>
    </citation>
    <scope>NUCLEOTIDE SEQUENCE</scope>
    <source>
        <strain evidence="12">L227-S17</strain>
    </source>
</reference>
<comment type="subcellular location">
    <subcellularLocation>
        <location evidence="8">Cytoplasm</location>
    </subcellularLocation>
</comment>
<evidence type="ECO:0000256" key="8">
    <source>
        <dbReference type="HAMAP-Rule" id="MF_00772"/>
    </source>
</evidence>
<name>A0A8T7LQW8_9CHLR</name>
<proteinExistence type="inferred from homology"/>
<dbReference type="InterPro" id="IPR014048">
    <property type="entry name" value="MethylDNA_cys_MeTrfase_DNA-bd"/>
</dbReference>
<dbReference type="NCBIfam" id="TIGR00589">
    <property type="entry name" value="ogt"/>
    <property type="match status" value="1"/>
</dbReference>
<dbReference type="GO" id="GO:0003908">
    <property type="term" value="F:methylated-DNA-[protein]-cysteine S-methyltransferase activity"/>
    <property type="evidence" value="ECO:0007669"/>
    <property type="project" value="UniProtKB-UniRule"/>
</dbReference>
<dbReference type="AlphaFoldDB" id="A0A8T7LQW8"/>
<dbReference type="CDD" id="cd06445">
    <property type="entry name" value="ATase"/>
    <property type="match status" value="1"/>
</dbReference>
<organism evidence="11 13">
    <name type="scientific">Candidatus Chlorohelix allophototropha</name>
    <dbReference type="NCBI Taxonomy" id="3003348"/>
    <lineage>
        <taxon>Bacteria</taxon>
        <taxon>Bacillati</taxon>
        <taxon>Chloroflexota</taxon>
        <taxon>Chloroflexia</taxon>
        <taxon>Candidatus Chloroheliales</taxon>
        <taxon>Candidatus Chloroheliaceae</taxon>
        <taxon>Candidatus Chlorohelix</taxon>
    </lineage>
</organism>
<comment type="catalytic activity">
    <reaction evidence="1 8">
        <text>a 4-O-methyl-thymidine in DNA + L-cysteinyl-[protein] = a thymidine in DNA + S-methyl-L-cysteinyl-[protein]</text>
        <dbReference type="Rhea" id="RHEA:53428"/>
        <dbReference type="Rhea" id="RHEA-COMP:10131"/>
        <dbReference type="Rhea" id="RHEA-COMP:10132"/>
        <dbReference type="Rhea" id="RHEA-COMP:13555"/>
        <dbReference type="Rhea" id="RHEA-COMP:13556"/>
        <dbReference type="ChEBI" id="CHEBI:29950"/>
        <dbReference type="ChEBI" id="CHEBI:82612"/>
        <dbReference type="ChEBI" id="CHEBI:137386"/>
        <dbReference type="ChEBI" id="CHEBI:137387"/>
        <dbReference type="EC" id="2.1.1.63"/>
    </reaction>
</comment>
<accession>A0A8T7LQW8</accession>
<keyword evidence="14" id="KW-1185">Reference proteome</keyword>
<dbReference type="Proteomes" id="UP001431572">
    <property type="component" value="Chromosome 1"/>
</dbReference>
<dbReference type="InterPro" id="IPR036388">
    <property type="entry name" value="WH-like_DNA-bd_sf"/>
</dbReference>
<evidence type="ECO:0000313" key="11">
    <source>
        <dbReference type="EMBL" id="NWJ44434.1"/>
    </source>
</evidence>
<keyword evidence="6 8" id="KW-0234">DNA repair</keyword>
<evidence type="ECO:0000259" key="9">
    <source>
        <dbReference type="Pfam" id="PF01035"/>
    </source>
</evidence>
<dbReference type="InterPro" id="IPR008332">
    <property type="entry name" value="MethylG_MeTrfase_N"/>
</dbReference>
<dbReference type="InterPro" id="IPR036217">
    <property type="entry name" value="MethylDNA_cys_MeTrfase_DNAb"/>
</dbReference>
<feature type="active site" description="Nucleophile; methyl group acceptor" evidence="8">
    <location>
        <position position="136"/>
    </location>
</feature>
<evidence type="ECO:0000256" key="1">
    <source>
        <dbReference type="ARBA" id="ARBA00001286"/>
    </source>
</evidence>
<evidence type="ECO:0000256" key="5">
    <source>
        <dbReference type="ARBA" id="ARBA00022763"/>
    </source>
</evidence>
<dbReference type="PANTHER" id="PTHR10815:SF5">
    <property type="entry name" value="METHYLATED-DNA--PROTEIN-CYSTEINE METHYLTRANSFERASE"/>
    <property type="match status" value="1"/>
</dbReference>
<dbReference type="HAMAP" id="MF_00772">
    <property type="entry name" value="OGT"/>
    <property type="match status" value="1"/>
</dbReference>
<dbReference type="InterPro" id="IPR023546">
    <property type="entry name" value="MGMT"/>
</dbReference>
<evidence type="ECO:0000313" key="14">
    <source>
        <dbReference type="Proteomes" id="UP001431572"/>
    </source>
</evidence>
<keyword evidence="3 8" id="KW-0489">Methyltransferase</keyword>
<comment type="function">
    <text evidence="8">Involved in the cellular defense against the biological effects of O6-methylguanine (O6-MeG) and O4-methylthymine (O4-MeT) in DNA. Repairs the methylated nucleobase in DNA by stoichiometrically transferring the methyl group to a cysteine residue in the enzyme. This is a suicide reaction: the enzyme is irreversibly inactivated.</text>
</comment>
<gene>
    <name evidence="11" type="ORF">HXX08_01005</name>
    <name evidence="12" type="ORF">OZ401_002121</name>
</gene>
<evidence type="ECO:0000256" key="4">
    <source>
        <dbReference type="ARBA" id="ARBA00022679"/>
    </source>
</evidence>
<dbReference type="PANTHER" id="PTHR10815">
    <property type="entry name" value="METHYLATED-DNA--PROTEIN-CYSTEINE METHYLTRANSFERASE"/>
    <property type="match status" value="1"/>
</dbReference>
<evidence type="ECO:0000313" key="13">
    <source>
        <dbReference type="Proteomes" id="UP000521676"/>
    </source>
</evidence>
<evidence type="ECO:0000256" key="2">
    <source>
        <dbReference type="ARBA" id="ARBA00022490"/>
    </source>
</evidence>
<evidence type="ECO:0000313" key="12">
    <source>
        <dbReference type="EMBL" id="WJW66325.1"/>
    </source>
</evidence>
<dbReference type="EMBL" id="CP128399">
    <property type="protein sequence ID" value="WJW66325.1"/>
    <property type="molecule type" value="Genomic_DNA"/>
</dbReference>
<dbReference type="GO" id="GO:0032259">
    <property type="term" value="P:methylation"/>
    <property type="evidence" value="ECO:0007669"/>
    <property type="project" value="UniProtKB-KW"/>
</dbReference>
<dbReference type="FunFam" id="1.10.10.10:FF:000337">
    <property type="entry name" value="Methylated-DNA--protein-cysteine methyltransferase"/>
    <property type="match status" value="1"/>
</dbReference>
<dbReference type="Proteomes" id="UP000521676">
    <property type="component" value="Unassembled WGS sequence"/>
</dbReference>
<dbReference type="InterPro" id="IPR036631">
    <property type="entry name" value="MGMT_N_sf"/>
</dbReference>
<dbReference type="EC" id="2.1.1.63" evidence="8"/>
<dbReference type="SUPFAM" id="SSF46767">
    <property type="entry name" value="Methylated DNA-protein cysteine methyltransferase, C-terminal domain"/>
    <property type="match status" value="1"/>
</dbReference>
<feature type="domain" description="Methylguanine DNA methyltransferase ribonuclease-like" evidence="10">
    <location>
        <begin position="9"/>
        <end position="75"/>
    </location>
</feature>
<comment type="similarity">
    <text evidence="8">Belongs to the MGMT family.</text>
</comment>
<evidence type="ECO:0000256" key="7">
    <source>
        <dbReference type="ARBA" id="ARBA00049348"/>
    </source>
</evidence>
<keyword evidence="2 8" id="KW-0963">Cytoplasm</keyword>
<comment type="catalytic activity">
    <reaction evidence="7 8">
        <text>a 6-O-methyl-2'-deoxyguanosine in DNA + L-cysteinyl-[protein] = S-methyl-L-cysteinyl-[protein] + a 2'-deoxyguanosine in DNA</text>
        <dbReference type="Rhea" id="RHEA:24000"/>
        <dbReference type="Rhea" id="RHEA-COMP:10131"/>
        <dbReference type="Rhea" id="RHEA-COMP:10132"/>
        <dbReference type="Rhea" id="RHEA-COMP:11367"/>
        <dbReference type="Rhea" id="RHEA-COMP:11368"/>
        <dbReference type="ChEBI" id="CHEBI:29950"/>
        <dbReference type="ChEBI" id="CHEBI:82612"/>
        <dbReference type="ChEBI" id="CHEBI:85445"/>
        <dbReference type="ChEBI" id="CHEBI:85448"/>
        <dbReference type="EC" id="2.1.1.63"/>
    </reaction>
</comment>
<keyword evidence="4 8" id="KW-0808">Transferase</keyword>
<dbReference type="PROSITE" id="PS00374">
    <property type="entry name" value="MGMT"/>
    <property type="match status" value="1"/>
</dbReference>
<dbReference type="GO" id="GO:0005737">
    <property type="term" value="C:cytoplasm"/>
    <property type="evidence" value="ECO:0007669"/>
    <property type="project" value="UniProtKB-SubCell"/>
</dbReference>
<feature type="domain" description="Methylated-DNA-[protein]-cysteine S-methyltransferase DNA binding" evidence="9">
    <location>
        <begin position="85"/>
        <end position="164"/>
    </location>
</feature>
<dbReference type="Pfam" id="PF02870">
    <property type="entry name" value="Methyltransf_1N"/>
    <property type="match status" value="1"/>
</dbReference>
<dbReference type="GO" id="GO:0006307">
    <property type="term" value="P:DNA alkylation repair"/>
    <property type="evidence" value="ECO:0007669"/>
    <property type="project" value="UniProtKB-UniRule"/>
</dbReference>
<dbReference type="InterPro" id="IPR001497">
    <property type="entry name" value="MethylDNA_cys_MeTrfase_AS"/>
</dbReference>
<dbReference type="Gene3D" id="1.10.10.10">
    <property type="entry name" value="Winged helix-like DNA-binding domain superfamily/Winged helix DNA-binding domain"/>
    <property type="match status" value="1"/>
</dbReference>
<evidence type="ECO:0000256" key="3">
    <source>
        <dbReference type="ARBA" id="ARBA00022603"/>
    </source>
</evidence>
<comment type="miscellaneous">
    <text evidence="8">This enzyme catalyzes only one turnover and therefore is not strictly catalytic. According to one definition, an enzyme is a biocatalyst that acts repeatedly and over many reaction cycles.</text>
</comment>
<evidence type="ECO:0000256" key="6">
    <source>
        <dbReference type="ARBA" id="ARBA00023204"/>
    </source>
</evidence>
<dbReference type="EMBL" id="JACATZ010000001">
    <property type="protein sequence ID" value="NWJ44434.1"/>
    <property type="molecule type" value="Genomic_DNA"/>
</dbReference>
<protein>
    <recommendedName>
        <fullName evidence="8">Methylated-DNA--protein-cysteine methyltransferase</fullName>
        <ecNumber evidence="8">2.1.1.63</ecNumber>
    </recommendedName>
    <alternativeName>
        <fullName evidence="8">6-O-methylguanine-DNA methyltransferase</fullName>
        <shortName evidence="8">MGMT</shortName>
    </alternativeName>
    <alternativeName>
        <fullName evidence="8">O-6-methylguanine-DNA-alkyltransferase</fullName>
    </alternativeName>
</protein>